<feature type="binding site" evidence="5">
    <location>
        <position position="223"/>
    </location>
    <ligand>
        <name>FAD</name>
        <dbReference type="ChEBI" id="CHEBI:57692"/>
    </ligand>
</feature>
<dbReference type="GO" id="GO:0009416">
    <property type="term" value="P:response to light stimulus"/>
    <property type="evidence" value="ECO:0007669"/>
    <property type="project" value="TreeGrafter"/>
</dbReference>
<comment type="cofactor">
    <cofactor evidence="5">
        <name>FAD</name>
        <dbReference type="ChEBI" id="CHEBI:57692"/>
    </cofactor>
    <text evidence="5">Binds 1 FAD per subunit.</text>
</comment>
<accession>A0A7V8RFN6</accession>
<feature type="region of interest" description="Disordered" evidence="8">
    <location>
        <begin position="161"/>
        <end position="182"/>
    </location>
</feature>
<feature type="site" description="Electron transfer via tryptophanyl radical" evidence="6">
    <location>
        <position position="381"/>
    </location>
</feature>
<feature type="binding site" evidence="5">
    <location>
        <begin position="235"/>
        <end position="239"/>
    </location>
    <ligand>
        <name>FAD</name>
        <dbReference type="ChEBI" id="CHEBI:57692"/>
    </ligand>
</feature>
<evidence type="ECO:0000256" key="6">
    <source>
        <dbReference type="PIRSR" id="PIRSR602081-2"/>
    </source>
</evidence>
<feature type="site" description="Electron transfer via tryptophanyl radical" evidence="6">
    <location>
        <position position="358"/>
    </location>
</feature>
<protein>
    <submittedName>
        <fullName evidence="10">Deoxyribodipyrimidine photo-lyase</fullName>
    </submittedName>
</protein>
<sequence>MTRPVIVWLRRDLRLADQPAFAAAAKAGPVIPVYVLDDETPKHRKMGGASRWWLHHSLASLATDLEKIGSRLILKRGVAAEVLAKLAKQTNAAAIHCLRHYEPWWRNAERALKGQLSEGCALECHHGNYLMPPGSVTTGSGQPYKIYTPFWRALAQHMPPPEPVPAPKRLDAPQSWPESDTLSDWDLLPTKPDWAKGFAEEWTPGEAGAAERLKAFHARALHYEACRNLPSVEGTSRLSPHLHFGEISPATVWHATMEAGGSVETFLKELVWRDYAQNVILQYPDYAKANARDGFDKFPWRDPSDPDVAADIRAWQQGRTGYPLVDAGMRQLWATGWMHNRVRMVTASFLIKHLLVDWREGEKWFWDTLVDADYGSNATNWQWTSGTGVDSNMFVRIMAPLTQSEKFDAAGYIRQWVPELAGLSDKAIHDPEAAGKYVKGYPKKLIGHKEARERALAAHGKIKA</sequence>
<feature type="domain" description="Photolyase/cryptochrome alpha/beta" evidence="9">
    <location>
        <begin position="3"/>
        <end position="130"/>
    </location>
</feature>
<dbReference type="InterPro" id="IPR036134">
    <property type="entry name" value="Crypto/Photolyase_FAD-like_sf"/>
</dbReference>
<evidence type="ECO:0000256" key="2">
    <source>
        <dbReference type="ARBA" id="ARBA00022630"/>
    </source>
</evidence>
<evidence type="ECO:0000256" key="5">
    <source>
        <dbReference type="PIRSR" id="PIRSR602081-1"/>
    </source>
</evidence>
<evidence type="ECO:0000256" key="1">
    <source>
        <dbReference type="ARBA" id="ARBA00001932"/>
    </source>
</evidence>
<dbReference type="InterPro" id="IPR006050">
    <property type="entry name" value="DNA_photolyase_N"/>
</dbReference>
<evidence type="ECO:0000313" key="10">
    <source>
        <dbReference type="EMBL" id="MBA1375589.1"/>
    </source>
</evidence>
<comment type="caution">
    <text evidence="10">The sequence shown here is derived from an EMBL/GenBank/DDBJ whole genome shotgun (WGS) entry which is preliminary data.</text>
</comment>
<evidence type="ECO:0000256" key="4">
    <source>
        <dbReference type="ARBA" id="ARBA00022991"/>
    </source>
</evidence>
<dbReference type="InterPro" id="IPR014729">
    <property type="entry name" value="Rossmann-like_a/b/a_fold"/>
</dbReference>
<dbReference type="Proteomes" id="UP000589292">
    <property type="component" value="Unassembled WGS sequence"/>
</dbReference>
<dbReference type="PRINTS" id="PR00147">
    <property type="entry name" value="DNAPHOTLYASE"/>
</dbReference>
<keyword evidence="3 5" id="KW-0274">FAD</keyword>
<keyword evidence="4 7" id="KW-0157">Chromophore</keyword>
<dbReference type="GO" id="GO:0003677">
    <property type="term" value="F:DNA binding"/>
    <property type="evidence" value="ECO:0007669"/>
    <property type="project" value="TreeGrafter"/>
</dbReference>
<dbReference type="InterPro" id="IPR018394">
    <property type="entry name" value="DNA_photolyase_1_CS_C"/>
</dbReference>
<dbReference type="Pfam" id="PF03441">
    <property type="entry name" value="FAD_binding_7"/>
    <property type="match status" value="1"/>
</dbReference>
<dbReference type="EMBL" id="VDES01000003">
    <property type="protein sequence ID" value="MBA1375589.1"/>
    <property type="molecule type" value="Genomic_DNA"/>
</dbReference>
<dbReference type="InterPro" id="IPR002081">
    <property type="entry name" value="Cryptochrome/DNA_photolyase_1"/>
</dbReference>
<reference evidence="10 11" key="1">
    <citation type="journal article" date="1994" name="Int. J. Syst. Bacteriol.">
        <title>Phylogenetic positions of novel aerobic, bacteriochlorophyll a-containing bacteria and description of Roseococcus thiosulfatophilus gen. nov., sp. nov., Erythromicrobium ramosum gen. nov., sp. nov., and Erythrobacter litoralis sp. nov.</title>
        <authorList>
            <person name="Yurkov V."/>
            <person name="Stackebrandt E."/>
            <person name="Holmes A."/>
            <person name="Fuerst J.A."/>
            <person name="Hugenholtz P."/>
            <person name="Golecki J."/>
            <person name="Gad'on N."/>
            <person name="Gorlenko V.M."/>
            <person name="Kompantseva E.I."/>
            <person name="Drews G."/>
        </authorList>
    </citation>
    <scope>NUCLEOTIDE SEQUENCE [LARGE SCALE GENOMIC DNA]</scope>
    <source>
        <strain evidence="10 11">KR-99</strain>
    </source>
</reference>
<organism evidence="10 11">
    <name type="scientific">Sphingomonas ursincola</name>
    <dbReference type="NCBI Taxonomy" id="56361"/>
    <lineage>
        <taxon>Bacteria</taxon>
        <taxon>Pseudomonadati</taxon>
        <taxon>Pseudomonadota</taxon>
        <taxon>Alphaproteobacteria</taxon>
        <taxon>Sphingomonadales</taxon>
        <taxon>Sphingomonadaceae</taxon>
        <taxon>Sphingomonas</taxon>
    </lineage>
</organism>
<evidence type="ECO:0000259" key="9">
    <source>
        <dbReference type="PROSITE" id="PS51645"/>
    </source>
</evidence>
<comment type="cofactor">
    <cofactor evidence="1">
        <name>(6R)-5,10-methylene-5,6,7,8-tetrahydrofolate</name>
        <dbReference type="ChEBI" id="CHEBI:15636"/>
    </cofactor>
</comment>
<comment type="similarity">
    <text evidence="7">Belongs to the DNA photolyase family.</text>
</comment>
<dbReference type="GO" id="GO:0006950">
    <property type="term" value="P:response to stress"/>
    <property type="evidence" value="ECO:0007669"/>
    <property type="project" value="UniProtKB-ARBA"/>
</dbReference>
<proteinExistence type="inferred from homology"/>
<dbReference type="Gene3D" id="1.25.40.80">
    <property type="match status" value="1"/>
</dbReference>
<dbReference type="GO" id="GO:0071949">
    <property type="term" value="F:FAD binding"/>
    <property type="evidence" value="ECO:0007669"/>
    <property type="project" value="TreeGrafter"/>
</dbReference>
<keyword evidence="2 5" id="KW-0285">Flavoprotein</keyword>
<evidence type="ECO:0000313" key="11">
    <source>
        <dbReference type="Proteomes" id="UP000589292"/>
    </source>
</evidence>
<keyword evidence="10" id="KW-0456">Lyase</keyword>
<dbReference type="PROSITE" id="PS00691">
    <property type="entry name" value="DNA_PHOTOLYASES_1_2"/>
    <property type="match status" value="1"/>
</dbReference>
<dbReference type="RefSeq" id="WP_181268100.1">
    <property type="nucleotide sequence ID" value="NZ_BAAAGB010000001.1"/>
</dbReference>
<feature type="site" description="Electron transfer via tryptophanyl radical" evidence="6">
    <location>
        <position position="300"/>
    </location>
</feature>
<dbReference type="SUPFAM" id="SSF52425">
    <property type="entry name" value="Cryptochrome/photolyase, N-terminal domain"/>
    <property type="match status" value="1"/>
</dbReference>
<dbReference type="PROSITE" id="PS00394">
    <property type="entry name" value="DNA_PHOTOLYASES_1_1"/>
    <property type="match status" value="1"/>
</dbReference>
<evidence type="ECO:0000256" key="8">
    <source>
        <dbReference type="SAM" id="MobiDB-lite"/>
    </source>
</evidence>
<evidence type="ECO:0000256" key="7">
    <source>
        <dbReference type="RuleBase" id="RU004182"/>
    </source>
</evidence>
<dbReference type="GO" id="GO:0006139">
    <property type="term" value="P:nucleobase-containing compound metabolic process"/>
    <property type="evidence" value="ECO:0007669"/>
    <property type="project" value="UniProtKB-ARBA"/>
</dbReference>
<keyword evidence="11" id="KW-1185">Reference proteome</keyword>
<dbReference type="SUPFAM" id="SSF48173">
    <property type="entry name" value="Cryptochrome/photolyase FAD-binding domain"/>
    <property type="match status" value="1"/>
</dbReference>
<dbReference type="InterPro" id="IPR036155">
    <property type="entry name" value="Crypto/Photolyase_N_sf"/>
</dbReference>
<dbReference type="Pfam" id="PF00875">
    <property type="entry name" value="DNA_photolyase"/>
    <property type="match status" value="1"/>
</dbReference>
<dbReference type="PANTHER" id="PTHR11455:SF9">
    <property type="entry name" value="CRYPTOCHROME CIRCADIAN CLOCK 5 ISOFORM X1"/>
    <property type="match status" value="1"/>
</dbReference>
<feature type="binding site" evidence="5">
    <location>
        <begin position="371"/>
        <end position="373"/>
    </location>
    <ligand>
        <name>FAD</name>
        <dbReference type="ChEBI" id="CHEBI:57692"/>
    </ligand>
</feature>
<dbReference type="InterPro" id="IPR005101">
    <property type="entry name" value="Cryptochr/Photolyase_FAD-bd"/>
</dbReference>
<name>A0A7V8RFN6_9SPHN</name>
<dbReference type="Gene3D" id="1.10.579.10">
    <property type="entry name" value="DNA Cyclobutane Dipyrimidine Photolyase, subunit A, domain 3"/>
    <property type="match status" value="1"/>
</dbReference>
<dbReference type="AlphaFoldDB" id="A0A7V8RFN6"/>
<dbReference type="GO" id="GO:0003904">
    <property type="term" value="F:deoxyribodipyrimidine photo-lyase activity"/>
    <property type="evidence" value="ECO:0007669"/>
    <property type="project" value="TreeGrafter"/>
</dbReference>
<dbReference type="PROSITE" id="PS51645">
    <property type="entry name" value="PHR_CRY_ALPHA_BETA"/>
    <property type="match status" value="1"/>
</dbReference>
<dbReference type="Gene3D" id="3.40.50.620">
    <property type="entry name" value="HUPs"/>
    <property type="match status" value="1"/>
</dbReference>
<evidence type="ECO:0000256" key="3">
    <source>
        <dbReference type="ARBA" id="ARBA00022827"/>
    </source>
</evidence>
<dbReference type="PANTHER" id="PTHR11455">
    <property type="entry name" value="CRYPTOCHROME"/>
    <property type="match status" value="1"/>
</dbReference>
<feature type="binding site" evidence="5">
    <location>
        <position position="266"/>
    </location>
    <ligand>
        <name>FAD</name>
        <dbReference type="ChEBI" id="CHEBI:57692"/>
    </ligand>
</feature>
<gene>
    <name evidence="10" type="ORF">FG486_14675</name>
</gene>